<comment type="caution">
    <text evidence="10">The sequence shown here is derived from an EMBL/GenBank/DDBJ whole genome shotgun (WGS) entry which is preliminary data.</text>
</comment>
<protein>
    <recommendedName>
        <fullName evidence="9">CRISPR-associated endoribonuclease Cas2</fullName>
        <ecNumber evidence="9">3.1.-.-</ecNumber>
    </recommendedName>
</protein>
<keyword evidence="5 9" id="KW-0255">Endonuclease</keyword>
<dbReference type="EMBL" id="JADILV010000031">
    <property type="protein sequence ID" value="MBO8483328.1"/>
    <property type="molecule type" value="Genomic_DNA"/>
</dbReference>
<keyword evidence="3 9" id="KW-0540">Nuclease</keyword>
<keyword evidence="4 9" id="KW-0479">Metal-binding</keyword>
<keyword evidence="7 9" id="KW-0460">Magnesium</keyword>
<name>A0A940DR27_9BACT</name>
<comment type="function">
    <text evidence="9">CRISPR (clustered regularly interspaced short palindromic repeat), is an adaptive immune system that provides protection against mobile genetic elements (viruses, transposable elements and conjugative plasmids). CRISPR clusters contain sequences complementary to antecedent mobile elements and target invading nucleic acids. CRISPR clusters are transcribed and processed into CRISPR RNA (crRNA). Functions as a ssRNA-specific endoribonuclease. Involved in the integration of spacer DNA into the CRISPR cassette.</text>
</comment>
<dbReference type="SUPFAM" id="SSF143430">
    <property type="entry name" value="TTP0101/SSO1404-like"/>
    <property type="match status" value="1"/>
</dbReference>
<evidence type="ECO:0000256" key="3">
    <source>
        <dbReference type="ARBA" id="ARBA00022722"/>
    </source>
</evidence>
<dbReference type="GO" id="GO:0051607">
    <property type="term" value="P:defense response to virus"/>
    <property type="evidence" value="ECO:0007669"/>
    <property type="project" value="UniProtKB-UniRule"/>
</dbReference>
<organism evidence="10 11">
    <name type="scientific">Candidatus Cryptobacteroides avicola</name>
    <dbReference type="NCBI Taxonomy" id="2840757"/>
    <lineage>
        <taxon>Bacteria</taxon>
        <taxon>Pseudomonadati</taxon>
        <taxon>Bacteroidota</taxon>
        <taxon>Bacteroidia</taxon>
        <taxon>Bacteroidales</taxon>
        <taxon>Candidatus Cryptobacteroides</taxon>
    </lineage>
</organism>
<evidence type="ECO:0000256" key="8">
    <source>
        <dbReference type="ARBA" id="ARBA00023118"/>
    </source>
</evidence>
<dbReference type="EC" id="3.1.-.-" evidence="9"/>
<evidence type="ECO:0000256" key="2">
    <source>
        <dbReference type="ARBA" id="ARBA00009959"/>
    </source>
</evidence>
<proteinExistence type="inferred from homology"/>
<evidence type="ECO:0000256" key="6">
    <source>
        <dbReference type="ARBA" id="ARBA00022801"/>
    </source>
</evidence>
<dbReference type="Proteomes" id="UP000725002">
    <property type="component" value="Unassembled WGS sequence"/>
</dbReference>
<comment type="similarity">
    <text evidence="2 9">Belongs to the CRISPR-associated endoribonuclease Cas2 protein family.</text>
</comment>
<dbReference type="GO" id="GO:0004521">
    <property type="term" value="F:RNA endonuclease activity"/>
    <property type="evidence" value="ECO:0007669"/>
    <property type="project" value="InterPro"/>
</dbReference>
<accession>A0A940DR27</accession>
<evidence type="ECO:0000313" key="11">
    <source>
        <dbReference type="Proteomes" id="UP000725002"/>
    </source>
</evidence>
<keyword evidence="6 9" id="KW-0378">Hydrolase</keyword>
<dbReference type="InterPro" id="IPR019199">
    <property type="entry name" value="Virulence_VapD/CRISPR_Cas2"/>
</dbReference>
<evidence type="ECO:0000256" key="1">
    <source>
        <dbReference type="ARBA" id="ARBA00001946"/>
    </source>
</evidence>
<sequence>MSENRINAYHVMWLFVFFDLPVMTKKERKVATQFRKSLEKDGFSMMQFSVYVRHCPSKENMNVHIKRVQLAVPATGMVSILSVTDKQFSDIKNFYGKVEKNKLSVPQQLELF</sequence>
<feature type="binding site" evidence="9">
    <location>
        <position position="19"/>
    </location>
    <ligand>
        <name>Mg(2+)</name>
        <dbReference type="ChEBI" id="CHEBI:18420"/>
        <note>catalytic</note>
    </ligand>
</feature>
<evidence type="ECO:0000256" key="9">
    <source>
        <dbReference type="HAMAP-Rule" id="MF_01471"/>
    </source>
</evidence>
<keyword evidence="8 9" id="KW-0051">Antiviral defense</keyword>
<evidence type="ECO:0000256" key="4">
    <source>
        <dbReference type="ARBA" id="ARBA00022723"/>
    </source>
</evidence>
<dbReference type="Pfam" id="PF09827">
    <property type="entry name" value="CRISPR_Cas2"/>
    <property type="match status" value="1"/>
</dbReference>
<dbReference type="AlphaFoldDB" id="A0A940DR27"/>
<dbReference type="GO" id="GO:0043571">
    <property type="term" value="P:maintenance of CRISPR repeat elements"/>
    <property type="evidence" value="ECO:0007669"/>
    <property type="project" value="UniProtKB-UniRule"/>
</dbReference>
<reference evidence="10" key="1">
    <citation type="submission" date="2020-10" db="EMBL/GenBank/DDBJ databases">
        <authorList>
            <person name="Gilroy R."/>
        </authorList>
    </citation>
    <scope>NUCLEOTIDE SEQUENCE</scope>
    <source>
        <strain evidence="10">G3-8215</strain>
    </source>
</reference>
<evidence type="ECO:0000256" key="5">
    <source>
        <dbReference type="ARBA" id="ARBA00022759"/>
    </source>
</evidence>
<dbReference type="NCBIfam" id="TIGR01573">
    <property type="entry name" value="cas2"/>
    <property type="match status" value="1"/>
</dbReference>
<comment type="cofactor">
    <cofactor evidence="1 9">
        <name>Mg(2+)</name>
        <dbReference type="ChEBI" id="CHEBI:18420"/>
    </cofactor>
</comment>
<dbReference type="HAMAP" id="MF_01471">
    <property type="entry name" value="Cas2"/>
    <property type="match status" value="1"/>
</dbReference>
<reference evidence="10" key="2">
    <citation type="journal article" date="2021" name="PeerJ">
        <title>Extensive microbial diversity within the chicken gut microbiome revealed by metagenomics and culture.</title>
        <authorList>
            <person name="Gilroy R."/>
            <person name="Ravi A."/>
            <person name="Getino M."/>
            <person name="Pursley I."/>
            <person name="Horton D.L."/>
            <person name="Alikhan N.F."/>
            <person name="Baker D."/>
            <person name="Gharbi K."/>
            <person name="Hall N."/>
            <person name="Watson M."/>
            <person name="Adriaenssens E.M."/>
            <person name="Foster-Nyarko E."/>
            <person name="Jarju S."/>
            <person name="Secka A."/>
            <person name="Antonio M."/>
            <person name="Oren A."/>
            <person name="Chaudhuri R.R."/>
            <person name="La Ragione R."/>
            <person name="Hildebrand F."/>
            <person name="Pallen M.J."/>
        </authorList>
    </citation>
    <scope>NUCLEOTIDE SEQUENCE</scope>
    <source>
        <strain evidence="10">G3-8215</strain>
    </source>
</reference>
<dbReference type="GO" id="GO:0016787">
    <property type="term" value="F:hydrolase activity"/>
    <property type="evidence" value="ECO:0007669"/>
    <property type="project" value="UniProtKB-KW"/>
</dbReference>
<dbReference type="GO" id="GO:0046872">
    <property type="term" value="F:metal ion binding"/>
    <property type="evidence" value="ECO:0007669"/>
    <property type="project" value="UniProtKB-UniRule"/>
</dbReference>
<gene>
    <name evidence="9 10" type="primary">cas2</name>
    <name evidence="10" type="ORF">IAB75_04365</name>
</gene>
<evidence type="ECO:0000256" key="7">
    <source>
        <dbReference type="ARBA" id="ARBA00022842"/>
    </source>
</evidence>
<comment type="subunit">
    <text evidence="9">Homodimer, forms a heterotetramer with a Cas1 homodimer.</text>
</comment>
<evidence type="ECO:0000313" key="10">
    <source>
        <dbReference type="EMBL" id="MBO8483328.1"/>
    </source>
</evidence>
<dbReference type="InterPro" id="IPR021127">
    <property type="entry name" value="CRISPR_associated_Cas2"/>
</dbReference>